<dbReference type="KEGG" id="haad:MW046_16300"/>
<reference evidence="1" key="1">
    <citation type="submission" date="2022-04" db="EMBL/GenBank/DDBJ databases">
        <title>Halocatena sp. nov., isolated from a salt lake.</title>
        <authorList>
            <person name="Cui H.-L."/>
        </authorList>
    </citation>
    <scope>NUCLEOTIDE SEQUENCE</scope>
    <source>
        <strain evidence="1">AD-1</strain>
        <plasmid evidence="1">unnamed2</plasmid>
    </source>
</reference>
<organism evidence="1 2">
    <name type="scientific">Halocatena salina</name>
    <dbReference type="NCBI Taxonomy" id="2934340"/>
    <lineage>
        <taxon>Archaea</taxon>
        <taxon>Methanobacteriati</taxon>
        <taxon>Methanobacteriota</taxon>
        <taxon>Stenosarchaea group</taxon>
        <taxon>Halobacteria</taxon>
        <taxon>Halobacteriales</taxon>
        <taxon>Natronomonadaceae</taxon>
        <taxon>Halocatena</taxon>
    </lineage>
</organism>
<sequence>MSSWINSWLGMTIESGTEPDILNWHDLQTGDDAVTAAPRSLLSEKGLTDVAFEINEYVPSNKENPGYNTWDLARIEKSNVTMPR</sequence>
<dbReference type="RefSeq" id="WP_247995264.1">
    <property type="nucleotide sequence ID" value="NZ_CP096021.1"/>
</dbReference>
<dbReference type="EMBL" id="CP096021">
    <property type="protein sequence ID" value="UPM44610.1"/>
    <property type="molecule type" value="Genomic_DNA"/>
</dbReference>
<gene>
    <name evidence="1" type="ORF">MW046_16300</name>
</gene>
<protein>
    <submittedName>
        <fullName evidence="1">Uncharacterized protein</fullName>
    </submittedName>
</protein>
<evidence type="ECO:0000313" key="2">
    <source>
        <dbReference type="Proteomes" id="UP000831768"/>
    </source>
</evidence>
<keyword evidence="1" id="KW-0614">Plasmid</keyword>
<evidence type="ECO:0000313" key="1">
    <source>
        <dbReference type="EMBL" id="UPM44610.1"/>
    </source>
</evidence>
<dbReference type="AlphaFoldDB" id="A0A8U0A602"/>
<dbReference type="Proteomes" id="UP000831768">
    <property type="component" value="Plasmid unnamed2"/>
</dbReference>
<accession>A0A8U0A602</accession>
<dbReference type="GeneID" id="71929641"/>
<geneLocation type="plasmid" evidence="1 2">
    <name>unnamed2</name>
</geneLocation>
<proteinExistence type="predicted"/>
<keyword evidence="2" id="KW-1185">Reference proteome</keyword>
<name>A0A8U0A602_9EURY</name>